<dbReference type="InterPro" id="IPR003018">
    <property type="entry name" value="GAF"/>
</dbReference>
<dbReference type="InterPro" id="IPR029016">
    <property type="entry name" value="GAF-like_dom_sf"/>
</dbReference>
<gene>
    <name evidence="2" type="ORF">KV396_05255</name>
</gene>
<sequence length="646" mass="68397">MVENTASALVREVVAAARAEPGERMLALTQLLTEADAAASDVEEILAAVQESQQQTARLRRRTVELEALFSTARELVRLQDVTDVLRRLVQRAHELMGTDVTYLSEVDNAQGDLRVRYSAGTVTPEFRDLLVPAGYGLASLVADSREPVWVREYTRMADAPHDPSIDDAVAREGLVSFLGVPLAVGDEVLGALFACNRFAHDFTPDQVLLLSAFADHAAAVLHSARVLAESAAARARAEEAYGELERHLAATQIVGGIHEELTAAVVSGATLIDLVATVSDRLGRRVRAVDETGLPLDTGADARAGLPRRRPLTDAIRESRASGHAVAVVDGERRWLVVAILGVDRVLGAMVADDEDAVPDDVARPTLERAAQVAALVSFKRDAVSAIRAERRARVLGAVLDGSAEASALSAEVARPLVGAAAIDVRGREGALTVAADAVGDHGLVTVREHGLVVAWTASVDGPGPGPGAGAGAGGAGLVAATERVRRILAEKLDDPSVTAVVGATVDGVPALRASVERAVRDLRFLGPLGVSGATVRSDDFAPYHVLSSGEPEAAARFVDGMLGPVRAWDERRGTALVDTLVAYFDAGESRQGAATALRVHTNTVQQRLDRIWTLLDGDPADAEYRFRLQAAVRLERLRRELLGG</sequence>
<keyword evidence="3" id="KW-1185">Reference proteome</keyword>
<reference evidence="2 3" key="1">
    <citation type="submission" date="2021-06" db="EMBL/GenBank/DDBJ databases">
        <title>Genome-based taxonomic framework of Microbacterium strains isolated from marine environment, the description of four new species and reclassification of four preexisting species.</title>
        <authorList>
            <person name="Lee S.D."/>
            <person name="Kim S.-M."/>
            <person name="Byeon Y.-S."/>
            <person name="Yang H.L."/>
            <person name="Kim I.S."/>
        </authorList>
    </citation>
    <scope>NUCLEOTIDE SEQUENCE [LARGE SCALE GENOMIC DNA]</scope>
    <source>
        <strain evidence="2 3">SSW1-36</strain>
    </source>
</reference>
<dbReference type="Gene3D" id="3.30.450.40">
    <property type="match status" value="1"/>
</dbReference>
<dbReference type="SUPFAM" id="SSF55781">
    <property type="entry name" value="GAF domain-like"/>
    <property type="match status" value="1"/>
</dbReference>
<dbReference type="PANTHER" id="PTHR33744:SF1">
    <property type="entry name" value="DNA-BINDING TRANSCRIPTIONAL ACTIVATOR ADER"/>
    <property type="match status" value="1"/>
</dbReference>
<dbReference type="PANTHER" id="PTHR33744">
    <property type="entry name" value="CARBOHYDRATE DIACID REGULATOR"/>
    <property type="match status" value="1"/>
</dbReference>
<organism evidence="2 3">
    <name type="scientific">Microbacterium galbinum</name>
    <dbReference type="NCBI Taxonomy" id="2851646"/>
    <lineage>
        <taxon>Bacteria</taxon>
        <taxon>Bacillati</taxon>
        <taxon>Actinomycetota</taxon>
        <taxon>Actinomycetes</taxon>
        <taxon>Micrococcales</taxon>
        <taxon>Microbacteriaceae</taxon>
        <taxon>Microbacterium</taxon>
    </lineage>
</organism>
<dbReference type="InterPro" id="IPR042070">
    <property type="entry name" value="PucR_C-HTH_sf"/>
</dbReference>
<protein>
    <submittedName>
        <fullName evidence="2">GAF domain-containing protein</fullName>
    </submittedName>
</protein>
<dbReference type="InterPro" id="IPR025736">
    <property type="entry name" value="PucR_C-HTH_dom"/>
</dbReference>
<dbReference type="Proteomes" id="UP000831963">
    <property type="component" value="Chromosome"/>
</dbReference>
<evidence type="ECO:0000313" key="2">
    <source>
        <dbReference type="EMBL" id="UPL13918.1"/>
    </source>
</evidence>
<feature type="domain" description="GAF" evidence="1">
    <location>
        <begin position="81"/>
        <end position="232"/>
    </location>
</feature>
<dbReference type="Pfam" id="PF13556">
    <property type="entry name" value="HTH_30"/>
    <property type="match status" value="1"/>
</dbReference>
<evidence type="ECO:0000259" key="1">
    <source>
        <dbReference type="SMART" id="SM00065"/>
    </source>
</evidence>
<accession>A0ABY4IRK7</accession>
<dbReference type="Gene3D" id="1.10.10.2840">
    <property type="entry name" value="PucR C-terminal helix-turn-helix domain"/>
    <property type="match status" value="1"/>
</dbReference>
<name>A0ABY4IRK7_9MICO</name>
<evidence type="ECO:0000313" key="3">
    <source>
        <dbReference type="Proteomes" id="UP000831963"/>
    </source>
</evidence>
<dbReference type="Pfam" id="PF01590">
    <property type="entry name" value="GAF"/>
    <property type="match status" value="1"/>
</dbReference>
<proteinExistence type="predicted"/>
<dbReference type="EMBL" id="CP078077">
    <property type="protein sequence ID" value="UPL13918.1"/>
    <property type="molecule type" value="Genomic_DNA"/>
</dbReference>
<dbReference type="InterPro" id="IPR051448">
    <property type="entry name" value="CdaR-like_regulators"/>
</dbReference>
<dbReference type="SMART" id="SM00065">
    <property type="entry name" value="GAF"/>
    <property type="match status" value="1"/>
</dbReference>
<dbReference type="RefSeq" id="WP_247957089.1">
    <property type="nucleotide sequence ID" value="NZ_CP078077.1"/>
</dbReference>